<dbReference type="SUPFAM" id="SSF100950">
    <property type="entry name" value="NagB/RpiA/CoA transferase-like"/>
    <property type="match status" value="1"/>
</dbReference>
<dbReference type="InterPro" id="IPR036390">
    <property type="entry name" value="WH_DNA-bd_sf"/>
</dbReference>
<dbReference type="Proteomes" id="UP000836597">
    <property type="component" value="Chromosome"/>
</dbReference>
<keyword evidence="4" id="KW-0804">Transcription</keyword>
<accession>A0A8S0WFA6</accession>
<dbReference type="PANTHER" id="PTHR34294">
    <property type="entry name" value="TRANSCRIPTIONAL REGULATOR-RELATED"/>
    <property type="match status" value="1"/>
</dbReference>
<keyword evidence="2" id="KW-0805">Transcription regulation</keyword>
<dbReference type="Pfam" id="PF04198">
    <property type="entry name" value="Sugar-bind"/>
    <property type="match status" value="1"/>
</dbReference>
<evidence type="ECO:0000256" key="1">
    <source>
        <dbReference type="ARBA" id="ARBA00010466"/>
    </source>
</evidence>
<dbReference type="Gene3D" id="3.40.50.1360">
    <property type="match status" value="1"/>
</dbReference>
<reference evidence="7" key="1">
    <citation type="submission" date="2014-11" db="EMBL/GenBank/DDBJ databases">
        <authorList>
            <person name="Hornung B.V."/>
        </authorList>
    </citation>
    <scope>NUCLEOTIDE SEQUENCE</scope>
    <source>
        <strain evidence="7">INE</strain>
    </source>
</reference>
<dbReference type="InterPro" id="IPR051054">
    <property type="entry name" value="SorC_transcr_regulators"/>
</dbReference>
<name>A0A8S0WFA6_9FIRM</name>
<sequence>MSVRITEREVIKVSRMYYELHMTQEEIAEHEGWSRPTVGRILDRALKEGIVKISVLYPKNSIQRLESQLLSRFELTSAHVTPVYVDYLQSIGVDVGGNVGNYLTSILKPGDTIALSWGTTMSFVANNLPEWGGTKLTFVQSNGGIGRMGLSTDSAEIIEAFKRNFGGTGFLLPVPTIVDTQYIADAIKSDSMIKDIMEKVDRAEIVLFGIGKLSKTSVLYKAGYFEDREYDLLIKRGTVGDICSRFFDSNGNISDPDLDARTIGITLTALKKKKHSIAVAIGKEKCLPLLGALRGKFISTLFVDEILAQALLDEANVRGI</sequence>
<evidence type="ECO:0000256" key="3">
    <source>
        <dbReference type="ARBA" id="ARBA00023125"/>
    </source>
</evidence>
<evidence type="ECO:0000256" key="4">
    <source>
        <dbReference type="ARBA" id="ARBA00023163"/>
    </source>
</evidence>
<proteinExistence type="inferred from homology"/>
<dbReference type="Gene3D" id="1.10.10.60">
    <property type="entry name" value="Homeodomain-like"/>
    <property type="match status" value="1"/>
</dbReference>
<dbReference type="RefSeq" id="WP_240984443.1">
    <property type="nucleotide sequence ID" value="NZ_CDGJ01000123.1"/>
</dbReference>
<dbReference type="KEGG" id="aacx:DEACI_1495"/>
<dbReference type="InterPro" id="IPR007324">
    <property type="entry name" value="Sugar-bd_dom_put"/>
</dbReference>
<gene>
    <name evidence="6" type="ORF">DEACI_1495</name>
    <name evidence="7" type="ORF">DEACI_3777</name>
</gene>
<feature type="domain" description="Sugar-binding" evidence="5">
    <location>
        <begin position="64"/>
        <end position="312"/>
    </location>
</feature>
<comment type="similarity">
    <text evidence="1">Belongs to the SorC transcriptional regulatory family.</text>
</comment>
<dbReference type="SUPFAM" id="SSF46785">
    <property type="entry name" value="Winged helix' DNA-binding domain"/>
    <property type="match status" value="1"/>
</dbReference>
<dbReference type="GO" id="GO:0030246">
    <property type="term" value="F:carbohydrate binding"/>
    <property type="evidence" value="ECO:0007669"/>
    <property type="project" value="InterPro"/>
</dbReference>
<evidence type="ECO:0000256" key="2">
    <source>
        <dbReference type="ARBA" id="ARBA00023015"/>
    </source>
</evidence>
<evidence type="ECO:0000259" key="5">
    <source>
        <dbReference type="Pfam" id="PF04198"/>
    </source>
</evidence>
<evidence type="ECO:0000313" key="8">
    <source>
        <dbReference type="Proteomes" id="UP001071230"/>
    </source>
</evidence>
<dbReference type="EMBL" id="LR746496">
    <property type="protein sequence ID" value="CAA7600842.1"/>
    <property type="molecule type" value="Genomic_DNA"/>
</dbReference>
<dbReference type="Proteomes" id="UP001071230">
    <property type="component" value="Unassembled WGS sequence"/>
</dbReference>
<dbReference type="GO" id="GO:0003677">
    <property type="term" value="F:DNA binding"/>
    <property type="evidence" value="ECO:0007669"/>
    <property type="project" value="UniProtKB-KW"/>
</dbReference>
<protein>
    <submittedName>
        <fullName evidence="7">Deoxyribonucleoside regulator</fullName>
    </submittedName>
    <submittedName>
        <fullName evidence="6">Homeodomain-like domain protein</fullName>
    </submittedName>
</protein>
<dbReference type="AlphaFoldDB" id="A0A8S0WFA6"/>
<keyword evidence="3 6" id="KW-0238">DNA-binding</keyword>
<keyword evidence="8" id="KW-1185">Reference proteome</keyword>
<dbReference type="InterPro" id="IPR037171">
    <property type="entry name" value="NagB/RpiA_transferase-like"/>
</dbReference>
<dbReference type="PANTHER" id="PTHR34294:SF1">
    <property type="entry name" value="TRANSCRIPTIONAL REGULATOR LSRR"/>
    <property type="match status" value="1"/>
</dbReference>
<reference evidence="6" key="2">
    <citation type="submission" date="2020-01" db="EMBL/GenBank/DDBJ databases">
        <authorList>
            <person name="Hornung B."/>
        </authorList>
    </citation>
    <scope>NUCLEOTIDE SEQUENCE</scope>
    <source>
        <strain evidence="6">PacBioINE</strain>
    </source>
</reference>
<organism evidence="6">
    <name type="scientific">Acididesulfobacillus acetoxydans</name>
    <dbReference type="NCBI Taxonomy" id="1561005"/>
    <lineage>
        <taxon>Bacteria</taxon>
        <taxon>Bacillati</taxon>
        <taxon>Bacillota</taxon>
        <taxon>Clostridia</taxon>
        <taxon>Eubacteriales</taxon>
        <taxon>Peptococcaceae</taxon>
        <taxon>Acididesulfobacillus</taxon>
    </lineage>
</organism>
<evidence type="ECO:0000313" key="6">
    <source>
        <dbReference type="EMBL" id="CAA7600842.1"/>
    </source>
</evidence>
<evidence type="ECO:0000313" key="7">
    <source>
        <dbReference type="EMBL" id="CEJ09293.1"/>
    </source>
</evidence>
<keyword evidence="6" id="KW-0371">Homeobox</keyword>
<dbReference type="EMBL" id="CDGJ01000123">
    <property type="protein sequence ID" value="CEJ09293.1"/>
    <property type="molecule type" value="Genomic_DNA"/>
</dbReference>